<dbReference type="PANTHER" id="PTHR31645">
    <property type="entry name" value="OLIGOPEPTIDE TRANSPORTER YGL114W-RELATED"/>
    <property type="match status" value="1"/>
</dbReference>
<dbReference type="CDD" id="cd08204">
    <property type="entry name" value="ArfGap"/>
    <property type="match status" value="1"/>
</dbReference>
<dbReference type="InterPro" id="IPR037278">
    <property type="entry name" value="ARFGAP/RecO"/>
</dbReference>
<evidence type="ECO:0000313" key="12">
    <source>
        <dbReference type="Proteomes" id="UP000823674"/>
    </source>
</evidence>
<dbReference type="PROSITE" id="PS50115">
    <property type="entry name" value="ARFGAP"/>
    <property type="match status" value="1"/>
</dbReference>
<evidence type="ECO:0000256" key="5">
    <source>
        <dbReference type="ARBA" id="ARBA00022989"/>
    </source>
</evidence>
<keyword evidence="5 9" id="KW-1133">Transmembrane helix</keyword>
<comment type="subcellular location">
    <subcellularLocation>
        <location evidence="1">Membrane</location>
        <topology evidence="1">Multi-pass membrane protein</topology>
    </subcellularLocation>
</comment>
<name>A0ABQ7NYE9_BRACM</name>
<evidence type="ECO:0000256" key="6">
    <source>
        <dbReference type="ARBA" id="ARBA00023136"/>
    </source>
</evidence>
<feature type="transmembrane region" description="Helical" evidence="9">
    <location>
        <begin position="51"/>
        <end position="72"/>
    </location>
</feature>
<evidence type="ECO:0000256" key="2">
    <source>
        <dbReference type="ARBA" id="ARBA00010276"/>
    </source>
</evidence>
<feature type="region of interest" description="Disordered" evidence="8">
    <location>
        <begin position="260"/>
        <end position="279"/>
    </location>
</feature>
<accession>A0ABQ7NYE9</accession>
<dbReference type="InterPro" id="IPR001164">
    <property type="entry name" value="ArfGAP_dom"/>
</dbReference>
<reference evidence="11 12" key="1">
    <citation type="submission" date="2021-03" db="EMBL/GenBank/DDBJ databases">
        <authorList>
            <person name="King G.J."/>
            <person name="Bancroft I."/>
            <person name="Baten A."/>
            <person name="Bloomfield J."/>
            <person name="Borpatragohain P."/>
            <person name="He Z."/>
            <person name="Irish N."/>
            <person name="Irwin J."/>
            <person name="Liu K."/>
            <person name="Mauleon R.P."/>
            <person name="Moore J."/>
            <person name="Morris R."/>
            <person name="Ostergaard L."/>
            <person name="Wang B."/>
            <person name="Wells R."/>
        </authorList>
    </citation>
    <scope>NUCLEOTIDE SEQUENCE [LARGE SCALE GENOMIC DNA]</scope>
    <source>
        <strain evidence="11">R-o-18</strain>
        <tissue evidence="11">Leaf</tissue>
    </source>
</reference>
<evidence type="ECO:0000256" key="3">
    <source>
        <dbReference type="ARBA" id="ARBA00022448"/>
    </source>
</evidence>
<feature type="transmembrane region" description="Helical" evidence="9">
    <location>
        <begin position="112"/>
        <end position="130"/>
    </location>
</feature>
<feature type="transmembrane region" description="Helical" evidence="9">
    <location>
        <begin position="321"/>
        <end position="341"/>
    </location>
</feature>
<keyword evidence="7" id="KW-0479">Metal-binding</keyword>
<dbReference type="SMART" id="SM00105">
    <property type="entry name" value="ArfGap"/>
    <property type="match status" value="1"/>
</dbReference>
<comment type="similarity">
    <text evidence="2">Belongs to the YSL (TC 2.A.67.2) family.</text>
</comment>
<evidence type="ECO:0000256" key="8">
    <source>
        <dbReference type="SAM" id="MobiDB-lite"/>
    </source>
</evidence>
<feature type="transmembrane region" description="Helical" evidence="9">
    <location>
        <begin position="292"/>
        <end position="312"/>
    </location>
</feature>
<keyword evidence="7" id="KW-0863">Zinc-finger</keyword>
<sequence>MRKACLNPDRVVEHELQEVGFRGFGTYLFGMSERIAKQSGDVARGVKNPSLGWIIGFLFVVSFLGLFSVVPLRKIMVIDFKLTYPSGTATAHLINSFHTPQGAKLAKKQVRVLGKFFSFSFLWSFFQWFFTGGENCGFSNFPTFGLKAYQYKFYFDFSATYVGVGMICPYIINISVLLGGILSWGIMWPLIETKKGDWFPADVEPSSMHGLQAYKVFIAVAIILGDGLYNFCKVLSRTLSGLFVQLRGTTPSFSRRSFTVQEEEEDPHASPQTPKESYDDQRRTRFFLKDQIPTWFAVGGYITISAASTAILPHMFHQLRWYYILVIYICAPVLAFCNAYGAGLTDWSLASTYGKLAIFTIGAWAGSEHGGMLAGLAACGVMMNIVSTASDLTQDFKTGYLTLSSPKSMFVSQVIGTAMGCVVSPCVFWLFYKAFDDLGIPNSEYPAPFATVYRSMAKLGVEGVASLPRECLVLCYAFFSVAILVNIVKDSLPSRWGRFVPLPMAMAIPFFLGPYFAIDMCVGSLVLFVWERVDAAKAEAFGTAVASGLICGDGIWSFPSSVLAIAGVNPPVCMKFLSAATNSRIIGVEEMNGKASVSKELNAKHSKILEALLKQPDNRECADCRSKAPRWASVNLGIFICMQCSGIHRSLGVHISQVRSITLDTWLPDQVSFMQSTGNAKANQYWESELPLHFERSSSDAFIRAKYNEKKWVSPGGIQPSPIASQLSCKVSHLVESGYKPATPKKARTLSLDEDLLLKHALQVTPPETRIRAGSVDMKENVYALPLPVGMEAKKPNQKNEIFSREMYQNRSTTTIAPPSSWATFDYGAINYGQQMAASACLRLPAAMAMAVRREEGAPNSKSSQEKPRIYLNKPSWIVTTQCGAKTETRRKEKGRCVICHGTGRVDCFNCSGKGRTNCVDMEMLPKGEWPKWCRSCGGSGLCECSRCLGTGEYRYIMGFRFLNKHDDLLTILTVAVYCTDEPVLTNL</sequence>
<evidence type="ECO:0000256" key="7">
    <source>
        <dbReference type="PROSITE-ProRule" id="PRU00288"/>
    </source>
</evidence>
<dbReference type="Proteomes" id="UP000823674">
    <property type="component" value="Chromosome A01"/>
</dbReference>
<dbReference type="Pfam" id="PF01412">
    <property type="entry name" value="ArfGap"/>
    <property type="match status" value="1"/>
</dbReference>
<dbReference type="PANTHER" id="PTHR31645:SF62">
    <property type="entry name" value="METAL-NICOTIANAMINE TRANSPORTER YSL5-RELATED"/>
    <property type="match status" value="1"/>
</dbReference>
<evidence type="ECO:0000256" key="9">
    <source>
        <dbReference type="SAM" id="Phobius"/>
    </source>
</evidence>
<evidence type="ECO:0000259" key="10">
    <source>
        <dbReference type="PROSITE" id="PS50115"/>
    </source>
</evidence>
<dbReference type="NCBIfam" id="TIGR00728">
    <property type="entry name" value="OPT_sfam"/>
    <property type="match status" value="1"/>
</dbReference>
<dbReference type="PRINTS" id="PR00405">
    <property type="entry name" value="REVINTRACTNG"/>
</dbReference>
<keyword evidence="3" id="KW-0813">Transport</keyword>
<dbReference type="InterPro" id="IPR004813">
    <property type="entry name" value="OPT"/>
</dbReference>
<dbReference type="Gene3D" id="1.10.220.150">
    <property type="entry name" value="Arf GTPase activating protein"/>
    <property type="match status" value="1"/>
</dbReference>
<evidence type="ECO:0000313" key="11">
    <source>
        <dbReference type="EMBL" id="KAG5415850.1"/>
    </source>
</evidence>
<comment type="caution">
    <text evidence="11">The sequence shown here is derived from an EMBL/GenBank/DDBJ whole genome shotgun (WGS) entry which is preliminary data.</text>
</comment>
<feature type="transmembrane region" description="Helical" evidence="9">
    <location>
        <begin position="508"/>
        <end position="530"/>
    </location>
</feature>
<keyword evidence="7" id="KW-0862">Zinc</keyword>
<dbReference type="SUPFAM" id="SSF57863">
    <property type="entry name" value="ArfGap/RecO-like zinc finger"/>
    <property type="match status" value="1"/>
</dbReference>
<organism evidence="11 12">
    <name type="scientific">Brassica rapa subsp. trilocularis</name>
    <dbReference type="NCBI Taxonomy" id="1813537"/>
    <lineage>
        <taxon>Eukaryota</taxon>
        <taxon>Viridiplantae</taxon>
        <taxon>Streptophyta</taxon>
        <taxon>Embryophyta</taxon>
        <taxon>Tracheophyta</taxon>
        <taxon>Spermatophyta</taxon>
        <taxon>Magnoliopsida</taxon>
        <taxon>eudicotyledons</taxon>
        <taxon>Gunneridae</taxon>
        <taxon>Pentapetalae</taxon>
        <taxon>rosids</taxon>
        <taxon>malvids</taxon>
        <taxon>Brassicales</taxon>
        <taxon>Brassicaceae</taxon>
        <taxon>Brassiceae</taxon>
        <taxon>Brassica</taxon>
    </lineage>
</organism>
<dbReference type="InterPro" id="IPR045035">
    <property type="entry name" value="YSL-like"/>
</dbReference>
<feature type="domain" description="Arf-GAP" evidence="10">
    <location>
        <begin position="606"/>
        <end position="720"/>
    </location>
</feature>
<feature type="transmembrane region" description="Helical" evidence="9">
    <location>
        <begin position="471"/>
        <end position="488"/>
    </location>
</feature>
<keyword evidence="4 9" id="KW-0812">Transmembrane</keyword>
<keyword evidence="12" id="KW-1185">Reference proteome</keyword>
<proteinExistence type="inferred from homology"/>
<feature type="transmembrane region" description="Helical" evidence="9">
    <location>
        <begin position="170"/>
        <end position="191"/>
    </location>
</feature>
<protein>
    <recommendedName>
        <fullName evidence="10">Arf-GAP domain-containing protein</fullName>
    </recommendedName>
</protein>
<dbReference type="Pfam" id="PF03169">
    <property type="entry name" value="OPT"/>
    <property type="match status" value="1"/>
</dbReference>
<dbReference type="InterPro" id="IPR038508">
    <property type="entry name" value="ArfGAP_dom_sf"/>
</dbReference>
<dbReference type="EMBL" id="JADBGQ010000001">
    <property type="protein sequence ID" value="KAG5415850.1"/>
    <property type="molecule type" value="Genomic_DNA"/>
</dbReference>
<evidence type="ECO:0000256" key="1">
    <source>
        <dbReference type="ARBA" id="ARBA00004141"/>
    </source>
</evidence>
<gene>
    <name evidence="11" type="primary">A01p048400.1_BraROA</name>
    <name evidence="11" type="ORF">IGI04_003417</name>
</gene>
<keyword evidence="6 9" id="KW-0472">Membrane</keyword>
<feature type="transmembrane region" description="Helical" evidence="9">
    <location>
        <begin position="410"/>
        <end position="432"/>
    </location>
</feature>
<evidence type="ECO:0000256" key="4">
    <source>
        <dbReference type="ARBA" id="ARBA00022692"/>
    </source>
</evidence>